<protein>
    <submittedName>
        <fullName evidence="2">Uncharacterized protein</fullName>
    </submittedName>
</protein>
<evidence type="ECO:0000313" key="2">
    <source>
        <dbReference type="EMBL" id="MCI50132.1"/>
    </source>
</evidence>
<proteinExistence type="predicted"/>
<sequence length="37" mass="3854">MTVLITKAAKHEGHVRVPSAGVQAAAFIFAVFGFPLA</sequence>
<comment type="caution">
    <text evidence="2">The sequence shown here is derived from an EMBL/GenBank/DDBJ whole genome shotgun (WGS) entry which is preliminary data.</text>
</comment>
<dbReference type="EMBL" id="LXQA010411764">
    <property type="protein sequence ID" value="MCI50132.1"/>
    <property type="molecule type" value="Genomic_DNA"/>
</dbReference>
<feature type="transmembrane region" description="Helical" evidence="1">
    <location>
        <begin position="20"/>
        <end position="36"/>
    </location>
</feature>
<keyword evidence="1" id="KW-0812">Transmembrane</keyword>
<accession>A0A392SNY8</accession>
<keyword evidence="1" id="KW-1133">Transmembrane helix</keyword>
<evidence type="ECO:0000256" key="1">
    <source>
        <dbReference type="SAM" id="Phobius"/>
    </source>
</evidence>
<feature type="non-terminal residue" evidence="2">
    <location>
        <position position="37"/>
    </location>
</feature>
<keyword evidence="1" id="KW-0472">Membrane</keyword>
<organism evidence="2 3">
    <name type="scientific">Trifolium medium</name>
    <dbReference type="NCBI Taxonomy" id="97028"/>
    <lineage>
        <taxon>Eukaryota</taxon>
        <taxon>Viridiplantae</taxon>
        <taxon>Streptophyta</taxon>
        <taxon>Embryophyta</taxon>
        <taxon>Tracheophyta</taxon>
        <taxon>Spermatophyta</taxon>
        <taxon>Magnoliopsida</taxon>
        <taxon>eudicotyledons</taxon>
        <taxon>Gunneridae</taxon>
        <taxon>Pentapetalae</taxon>
        <taxon>rosids</taxon>
        <taxon>fabids</taxon>
        <taxon>Fabales</taxon>
        <taxon>Fabaceae</taxon>
        <taxon>Papilionoideae</taxon>
        <taxon>50 kb inversion clade</taxon>
        <taxon>NPAAA clade</taxon>
        <taxon>Hologalegina</taxon>
        <taxon>IRL clade</taxon>
        <taxon>Trifolieae</taxon>
        <taxon>Trifolium</taxon>
    </lineage>
</organism>
<dbReference type="AlphaFoldDB" id="A0A392SNY8"/>
<evidence type="ECO:0000313" key="3">
    <source>
        <dbReference type="Proteomes" id="UP000265520"/>
    </source>
</evidence>
<reference evidence="2 3" key="1">
    <citation type="journal article" date="2018" name="Front. Plant Sci.">
        <title>Red Clover (Trifolium pratense) and Zigzag Clover (T. medium) - A Picture of Genomic Similarities and Differences.</title>
        <authorList>
            <person name="Dluhosova J."/>
            <person name="Istvanek J."/>
            <person name="Nedelnik J."/>
            <person name="Repkova J."/>
        </authorList>
    </citation>
    <scope>NUCLEOTIDE SEQUENCE [LARGE SCALE GENOMIC DNA]</scope>
    <source>
        <strain evidence="3">cv. 10/8</strain>
        <tissue evidence="2">Leaf</tissue>
    </source>
</reference>
<name>A0A392SNY8_9FABA</name>
<dbReference type="Proteomes" id="UP000265520">
    <property type="component" value="Unassembled WGS sequence"/>
</dbReference>
<keyword evidence="3" id="KW-1185">Reference proteome</keyword>